<dbReference type="InterPro" id="IPR021660">
    <property type="entry name" value="DUF3253"/>
</dbReference>
<dbReference type="InterPro" id="IPR036388">
    <property type="entry name" value="WH-like_DNA-bd_sf"/>
</dbReference>
<dbReference type="RefSeq" id="WP_344773389.1">
    <property type="nucleotide sequence ID" value="NZ_BAABAH010000003.1"/>
</dbReference>
<reference evidence="2" key="1">
    <citation type="journal article" date="2019" name="Int. J. Syst. Evol. Microbiol.">
        <title>The Global Catalogue of Microorganisms (GCM) 10K type strain sequencing project: providing services to taxonomists for standard genome sequencing and annotation.</title>
        <authorList>
            <consortium name="The Broad Institute Genomics Platform"/>
            <consortium name="The Broad Institute Genome Sequencing Center for Infectious Disease"/>
            <person name="Wu L."/>
            <person name="Ma J."/>
        </authorList>
    </citation>
    <scope>NUCLEOTIDE SEQUENCE [LARGE SCALE GENOMIC DNA]</scope>
    <source>
        <strain evidence="2">JCM 16953</strain>
    </source>
</reference>
<accession>A0ABP7I6A1</accession>
<evidence type="ECO:0008006" key="3">
    <source>
        <dbReference type="Google" id="ProtNLM"/>
    </source>
</evidence>
<dbReference type="Gene3D" id="1.10.10.10">
    <property type="entry name" value="Winged helix-like DNA-binding domain superfamily/Winged helix DNA-binding domain"/>
    <property type="match status" value="1"/>
</dbReference>
<dbReference type="Pfam" id="PF11625">
    <property type="entry name" value="DUF3253"/>
    <property type="match status" value="1"/>
</dbReference>
<keyword evidence="2" id="KW-1185">Reference proteome</keyword>
<protein>
    <recommendedName>
        <fullName evidence="3">DUF3253 domain-containing protein</fullName>
    </recommendedName>
</protein>
<dbReference type="InterPro" id="IPR036390">
    <property type="entry name" value="WH_DNA-bd_sf"/>
</dbReference>
<proteinExistence type="predicted"/>
<evidence type="ECO:0000313" key="1">
    <source>
        <dbReference type="EMBL" id="GAA3811373.1"/>
    </source>
</evidence>
<sequence length="80" mass="8811">MSDRPELSSQDPVVAALADRIVALLEERGPDRTICPSEAARAVWADTRDDTVEQGGEGWRALMEPAREASSLLRERGCWS</sequence>
<name>A0ABP7I6A1_9ACTN</name>
<gene>
    <name evidence="1" type="ORF">GCM10022242_12320</name>
</gene>
<dbReference type="EMBL" id="BAABAH010000003">
    <property type="protein sequence ID" value="GAA3811373.1"/>
    <property type="molecule type" value="Genomic_DNA"/>
</dbReference>
<comment type="caution">
    <text evidence="1">The sequence shown here is derived from an EMBL/GenBank/DDBJ whole genome shotgun (WGS) entry which is preliminary data.</text>
</comment>
<evidence type="ECO:0000313" key="2">
    <source>
        <dbReference type="Proteomes" id="UP001501821"/>
    </source>
</evidence>
<dbReference type="SUPFAM" id="SSF46785">
    <property type="entry name" value="Winged helix' DNA-binding domain"/>
    <property type="match status" value="1"/>
</dbReference>
<dbReference type="Proteomes" id="UP001501821">
    <property type="component" value="Unassembled WGS sequence"/>
</dbReference>
<organism evidence="1 2">
    <name type="scientific">Nocardioides panacisoli</name>
    <dbReference type="NCBI Taxonomy" id="627624"/>
    <lineage>
        <taxon>Bacteria</taxon>
        <taxon>Bacillati</taxon>
        <taxon>Actinomycetota</taxon>
        <taxon>Actinomycetes</taxon>
        <taxon>Propionibacteriales</taxon>
        <taxon>Nocardioidaceae</taxon>
        <taxon>Nocardioides</taxon>
    </lineage>
</organism>